<accession>A0ABS5WUT6</accession>
<protein>
    <submittedName>
        <fullName evidence="1">Uncharacterized protein</fullName>
    </submittedName>
</protein>
<dbReference type="RefSeq" id="WP_215194115.1">
    <property type="nucleotide sequence ID" value="NZ_JAHHDY010000018.1"/>
</dbReference>
<sequence>MDAEQQAAGEKRVMEYLIDPLLGKGLARPKGFTKVTDFEAMVAKVLCPKLAYMSALNLAALEEQISANPVGKNKDQMPIPNDILRDAAKIQSPDAGASPLVRAVFAAALGRDAMAGNWGPELRRFLRNRRKWPTAVDVQTIKQESETALKRLADIEGRNASGSVVSQADLTWVASRAAALETCREIVEMVKLDGAEA</sequence>
<reference evidence="1 2" key="1">
    <citation type="submission" date="2021-05" db="EMBL/GenBank/DDBJ databases">
        <title>Draft genomes of marine bacteria isolated from model chitin particles.</title>
        <authorList>
            <person name="Datta M.S."/>
            <person name="Schwartzman J.A."/>
            <person name="Cordero O."/>
        </authorList>
    </citation>
    <scope>NUCLEOTIDE SEQUENCE [LARGE SCALE GENOMIC DNA]</scope>
    <source>
        <strain evidence="1 2">4E07</strain>
    </source>
</reference>
<evidence type="ECO:0000313" key="1">
    <source>
        <dbReference type="EMBL" id="MBT3142902.1"/>
    </source>
</evidence>
<evidence type="ECO:0000313" key="2">
    <source>
        <dbReference type="Proteomes" id="UP000763802"/>
    </source>
</evidence>
<dbReference type="EMBL" id="JAHHDY010000018">
    <property type="protein sequence ID" value="MBT3142902.1"/>
    <property type="molecule type" value="Genomic_DNA"/>
</dbReference>
<name>A0ABS5WUT6_9RHOB</name>
<comment type="caution">
    <text evidence="1">The sequence shown here is derived from an EMBL/GenBank/DDBJ whole genome shotgun (WGS) entry which is preliminary data.</text>
</comment>
<organism evidence="1 2">
    <name type="scientific">Falsiruegeria litorea</name>
    <dbReference type="NCBI Taxonomy" id="1280831"/>
    <lineage>
        <taxon>Bacteria</taxon>
        <taxon>Pseudomonadati</taxon>
        <taxon>Pseudomonadota</taxon>
        <taxon>Alphaproteobacteria</taxon>
        <taxon>Rhodobacterales</taxon>
        <taxon>Roseobacteraceae</taxon>
        <taxon>Falsiruegeria</taxon>
    </lineage>
</organism>
<proteinExistence type="predicted"/>
<dbReference type="Proteomes" id="UP000763802">
    <property type="component" value="Unassembled WGS sequence"/>
</dbReference>
<gene>
    <name evidence="1" type="ORF">KL867_17675</name>
</gene>
<keyword evidence="2" id="KW-1185">Reference proteome</keyword>